<keyword evidence="2" id="KW-1185">Reference proteome</keyword>
<evidence type="ECO:0000313" key="2">
    <source>
        <dbReference type="Proteomes" id="UP000314294"/>
    </source>
</evidence>
<reference evidence="1 2" key="1">
    <citation type="submission" date="2019-03" db="EMBL/GenBank/DDBJ databases">
        <title>First draft genome of Liparis tanakae, snailfish: a comprehensive survey of snailfish specific genes.</title>
        <authorList>
            <person name="Kim W."/>
            <person name="Song I."/>
            <person name="Jeong J.-H."/>
            <person name="Kim D."/>
            <person name="Kim S."/>
            <person name="Ryu S."/>
            <person name="Song J.Y."/>
            <person name="Lee S.K."/>
        </authorList>
    </citation>
    <scope>NUCLEOTIDE SEQUENCE [LARGE SCALE GENOMIC DNA]</scope>
    <source>
        <tissue evidence="1">Muscle</tissue>
    </source>
</reference>
<dbReference type="EMBL" id="SRLO01000974">
    <property type="protein sequence ID" value="TNN43345.1"/>
    <property type="molecule type" value="Genomic_DNA"/>
</dbReference>
<evidence type="ECO:0000313" key="1">
    <source>
        <dbReference type="EMBL" id="TNN43345.1"/>
    </source>
</evidence>
<dbReference type="Proteomes" id="UP000314294">
    <property type="component" value="Unassembled WGS sequence"/>
</dbReference>
<sequence>MLREYTMRSRRSAGHPDASRALSLKVLETRSSLMYVSMYSSLWQHRMILWEKYLSTVTWLTKCSGTSQVGNTERWPNSA</sequence>
<accession>A0A4Z2FQZ3</accession>
<dbReference type="AlphaFoldDB" id="A0A4Z2FQZ3"/>
<comment type="caution">
    <text evidence="1">The sequence shown here is derived from an EMBL/GenBank/DDBJ whole genome shotgun (WGS) entry which is preliminary data.</text>
</comment>
<name>A0A4Z2FQZ3_9TELE</name>
<organism evidence="1 2">
    <name type="scientific">Liparis tanakae</name>
    <name type="common">Tanaka's snailfish</name>
    <dbReference type="NCBI Taxonomy" id="230148"/>
    <lineage>
        <taxon>Eukaryota</taxon>
        <taxon>Metazoa</taxon>
        <taxon>Chordata</taxon>
        <taxon>Craniata</taxon>
        <taxon>Vertebrata</taxon>
        <taxon>Euteleostomi</taxon>
        <taxon>Actinopterygii</taxon>
        <taxon>Neopterygii</taxon>
        <taxon>Teleostei</taxon>
        <taxon>Neoteleostei</taxon>
        <taxon>Acanthomorphata</taxon>
        <taxon>Eupercaria</taxon>
        <taxon>Perciformes</taxon>
        <taxon>Cottioidei</taxon>
        <taxon>Cottales</taxon>
        <taxon>Liparidae</taxon>
        <taxon>Liparis</taxon>
    </lineage>
</organism>
<protein>
    <submittedName>
        <fullName evidence="1">Uncharacterized protein</fullName>
    </submittedName>
</protein>
<gene>
    <name evidence="1" type="ORF">EYF80_046471</name>
</gene>
<proteinExistence type="predicted"/>